<evidence type="ECO:0000259" key="3">
    <source>
        <dbReference type="PROSITE" id="PS51747"/>
    </source>
</evidence>
<keyword evidence="5" id="KW-1185">Reference proteome</keyword>
<accession>A0ABW4VXB4</accession>
<dbReference type="EC" id="3.5.4.33" evidence="4"/>
<dbReference type="Gene3D" id="3.40.140.10">
    <property type="entry name" value="Cytidine Deaminase, domain 2"/>
    <property type="match status" value="1"/>
</dbReference>
<dbReference type="EMBL" id="JBHUHQ010000014">
    <property type="protein sequence ID" value="MFD2044284.1"/>
    <property type="molecule type" value="Genomic_DNA"/>
</dbReference>
<dbReference type="InterPro" id="IPR002125">
    <property type="entry name" value="CMP_dCMP_dom"/>
</dbReference>
<dbReference type="Proteomes" id="UP001597383">
    <property type="component" value="Unassembled WGS sequence"/>
</dbReference>
<dbReference type="InterPro" id="IPR016193">
    <property type="entry name" value="Cytidine_deaminase-like"/>
</dbReference>
<evidence type="ECO:0000256" key="2">
    <source>
        <dbReference type="ARBA" id="ARBA00022833"/>
    </source>
</evidence>
<dbReference type="PROSITE" id="PS51747">
    <property type="entry name" value="CYT_DCMP_DEAMINASES_2"/>
    <property type="match status" value="1"/>
</dbReference>
<dbReference type="RefSeq" id="WP_377556600.1">
    <property type="nucleotide sequence ID" value="NZ_JBHUHQ010000014.1"/>
</dbReference>
<proteinExistence type="predicted"/>
<keyword evidence="1" id="KW-0479">Metal-binding</keyword>
<dbReference type="PANTHER" id="PTHR11079">
    <property type="entry name" value="CYTOSINE DEAMINASE FAMILY MEMBER"/>
    <property type="match status" value="1"/>
</dbReference>
<keyword evidence="4" id="KW-0378">Hydrolase</keyword>
<dbReference type="PROSITE" id="PS00903">
    <property type="entry name" value="CYT_DCMP_DEAMINASES_1"/>
    <property type="match status" value="1"/>
</dbReference>
<comment type="caution">
    <text evidence="4">The sequence shown here is derived from an EMBL/GenBank/DDBJ whole genome shotgun (WGS) entry which is preliminary data.</text>
</comment>
<reference evidence="5" key="1">
    <citation type="journal article" date="2019" name="Int. J. Syst. Evol. Microbiol.">
        <title>The Global Catalogue of Microorganisms (GCM) 10K type strain sequencing project: providing services to taxonomists for standard genome sequencing and annotation.</title>
        <authorList>
            <consortium name="The Broad Institute Genomics Platform"/>
            <consortium name="The Broad Institute Genome Sequencing Center for Infectious Disease"/>
            <person name="Wu L."/>
            <person name="Ma J."/>
        </authorList>
    </citation>
    <scope>NUCLEOTIDE SEQUENCE [LARGE SCALE GENOMIC DNA]</scope>
    <source>
        <strain evidence="5">R28</strain>
    </source>
</reference>
<evidence type="ECO:0000256" key="1">
    <source>
        <dbReference type="ARBA" id="ARBA00022723"/>
    </source>
</evidence>
<dbReference type="PANTHER" id="PTHR11079:SF202">
    <property type="entry name" value="TRNA-SPECIFIC ADENOSINE DEAMINASE"/>
    <property type="match status" value="1"/>
</dbReference>
<gene>
    <name evidence="4" type="ORF">ACFSJF_08415</name>
</gene>
<organism evidence="4 5">
    <name type="scientific">Ornithinibacillus salinisoli</name>
    <dbReference type="NCBI Taxonomy" id="1848459"/>
    <lineage>
        <taxon>Bacteria</taxon>
        <taxon>Bacillati</taxon>
        <taxon>Bacillota</taxon>
        <taxon>Bacilli</taxon>
        <taxon>Bacillales</taxon>
        <taxon>Bacillaceae</taxon>
        <taxon>Ornithinibacillus</taxon>
    </lineage>
</organism>
<dbReference type="CDD" id="cd01285">
    <property type="entry name" value="nucleoside_deaminase"/>
    <property type="match status" value="1"/>
</dbReference>
<dbReference type="InterPro" id="IPR016192">
    <property type="entry name" value="APOBEC/CMP_deaminase_Zn-bd"/>
</dbReference>
<evidence type="ECO:0000313" key="5">
    <source>
        <dbReference type="Proteomes" id="UP001597383"/>
    </source>
</evidence>
<name>A0ABW4VXB4_9BACI</name>
<feature type="domain" description="CMP/dCMP-type deaminase" evidence="3">
    <location>
        <begin position="8"/>
        <end position="121"/>
    </location>
</feature>
<keyword evidence="2" id="KW-0862">Zinc</keyword>
<dbReference type="Pfam" id="PF00383">
    <property type="entry name" value="dCMP_cyt_deam_1"/>
    <property type="match status" value="1"/>
</dbReference>
<sequence length="163" mass="18247">MLKNFDTLDHQTFMKEALIEAEKAGIRGDRPIGSVIIHNGVIIARGANSIETADSNVAHAEINTINKNASYLRKHARECIIYSTVEPCVMCLSTIVMANIRNIVFAVEDKYMDMEPFIASNPYIKQRVHNYVGGVLEDESIDILKRYSPEAAEVVLHGQRNSK</sequence>
<dbReference type="SUPFAM" id="SSF53927">
    <property type="entry name" value="Cytidine deaminase-like"/>
    <property type="match status" value="1"/>
</dbReference>
<evidence type="ECO:0000313" key="4">
    <source>
        <dbReference type="EMBL" id="MFD2044284.1"/>
    </source>
</evidence>
<protein>
    <submittedName>
        <fullName evidence="4">Nucleoside deaminase</fullName>
        <ecNumber evidence="4">3.5.4.33</ecNumber>
    </submittedName>
</protein>
<dbReference type="GO" id="GO:0052717">
    <property type="term" value="F:tRNA-specific adenosine-34 deaminase activity"/>
    <property type="evidence" value="ECO:0007669"/>
    <property type="project" value="UniProtKB-EC"/>
</dbReference>